<dbReference type="InterPro" id="IPR000192">
    <property type="entry name" value="Aminotrans_V_dom"/>
</dbReference>
<dbReference type="PIRSF" id="PIRSF005572">
    <property type="entry name" value="NifS"/>
    <property type="match status" value="1"/>
</dbReference>
<dbReference type="EMBL" id="AP017457">
    <property type="protein sequence ID" value="BAU99447.1"/>
    <property type="molecule type" value="Genomic_DNA"/>
</dbReference>
<dbReference type="InterPro" id="IPR016454">
    <property type="entry name" value="Cysteine_dSase"/>
</dbReference>
<dbReference type="InterPro" id="IPR015422">
    <property type="entry name" value="PyrdxlP-dep_Trfase_small"/>
</dbReference>
<evidence type="ECO:0000313" key="11">
    <source>
        <dbReference type="Proteomes" id="UP000243847"/>
    </source>
</evidence>
<proteinExistence type="inferred from homology"/>
<dbReference type="GO" id="GO:0051536">
    <property type="term" value="F:iron-sulfur cluster binding"/>
    <property type="evidence" value="ECO:0007669"/>
    <property type="project" value="UniProtKB-KW"/>
</dbReference>
<evidence type="ECO:0000313" key="10">
    <source>
        <dbReference type="EMBL" id="BAU99447.1"/>
    </source>
</evidence>
<keyword evidence="4" id="KW-0479">Metal-binding</keyword>
<keyword evidence="6" id="KW-0408">Iron</keyword>
<dbReference type="KEGG" id="amin:AUMI_19050"/>
<evidence type="ECO:0000256" key="5">
    <source>
        <dbReference type="ARBA" id="ARBA00022898"/>
    </source>
</evidence>
<accession>A0A173LX65</accession>
<dbReference type="SUPFAM" id="SSF53383">
    <property type="entry name" value="PLP-dependent transferases"/>
    <property type="match status" value="1"/>
</dbReference>
<dbReference type="Gene3D" id="1.10.260.50">
    <property type="match status" value="1"/>
</dbReference>
<dbReference type="PANTHER" id="PTHR11601">
    <property type="entry name" value="CYSTEINE DESULFURYLASE FAMILY MEMBER"/>
    <property type="match status" value="1"/>
</dbReference>
<evidence type="ECO:0000256" key="2">
    <source>
        <dbReference type="ARBA" id="ARBA00006490"/>
    </source>
</evidence>
<dbReference type="Pfam" id="PF00266">
    <property type="entry name" value="Aminotran_5"/>
    <property type="match status" value="1"/>
</dbReference>
<organism evidence="10 11">
    <name type="scientific">Aurantimicrobium minutum</name>
    <dbReference type="NCBI Taxonomy" id="708131"/>
    <lineage>
        <taxon>Bacteria</taxon>
        <taxon>Bacillati</taxon>
        <taxon>Actinomycetota</taxon>
        <taxon>Actinomycetes</taxon>
        <taxon>Micrococcales</taxon>
        <taxon>Microbacteriaceae</taxon>
        <taxon>Aurantimicrobium</taxon>
    </lineage>
</organism>
<feature type="domain" description="Aminotransferase class V" evidence="9">
    <location>
        <begin position="2"/>
        <end position="365"/>
    </location>
</feature>
<comment type="catalytic activity">
    <reaction evidence="8">
        <text>(sulfur carrier)-H + L-cysteine = (sulfur carrier)-SH + L-alanine</text>
        <dbReference type="Rhea" id="RHEA:43892"/>
        <dbReference type="Rhea" id="RHEA-COMP:14737"/>
        <dbReference type="Rhea" id="RHEA-COMP:14739"/>
        <dbReference type="ChEBI" id="CHEBI:29917"/>
        <dbReference type="ChEBI" id="CHEBI:35235"/>
        <dbReference type="ChEBI" id="CHEBI:57972"/>
        <dbReference type="ChEBI" id="CHEBI:64428"/>
        <dbReference type="EC" id="2.8.1.7"/>
    </reaction>
</comment>
<dbReference type="InterPro" id="IPR015424">
    <property type="entry name" value="PyrdxlP-dep_Trfase"/>
</dbReference>
<dbReference type="InterPro" id="IPR015421">
    <property type="entry name" value="PyrdxlP-dep_Trfase_major"/>
</dbReference>
<dbReference type="Proteomes" id="UP000243847">
    <property type="component" value="Chromosome sequence1"/>
</dbReference>
<dbReference type="RefSeq" id="WP_096381861.1">
    <property type="nucleotide sequence ID" value="NZ_AP017457.1"/>
</dbReference>
<gene>
    <name evidence="10" type="ORF">AUMI_19050</name>
</gene>
<protein>
    <submittedName>
        <fullName evidence="10">Cysteine desulfurase</fullName>
    </submittedName>
</protein>
<evidence type="ECO:0000256" key="6">
    <source>
        <dbReference type="ARBA" id="ARBA00023004"/>
    </source>
</evidence>
<evidence type="ECO:0000256" key="8">
    <source>
        <dbReference type="ARBA" id="ARBA00050776"/>
    </source>
</evidence>
<evidence type="ECO:0000256" key="4">
    <source>
        <dbReference type="ARBA" id="ARBA00022723"/>
    </source>
</evidence>
<evidence type="ECO:0000256" key="3">
    <source>
        <dbReference type="ARBA" id="ARBA00022679"/>
    </source>
</evidence>
<dbReference type="GeneID" id="80452099"/>
<evidence type="ECO:0000256" key="1">
    <source>
        <dbReference type="ARBA" id="ARBA00001933"/>
    </source>
</evidence>
<comment type="cofactor">
    <cofactor evidence="1">
        <name>pyridoxal 5'-phosphate</name>
        <dbReference type="ChEBI" id="CHEBI:597326"/>
    </cofactor>
</comment>
<dbReference type="Gene3D" id="3.90.1150.10">
    <property type="entry name" value="Aspartate Aminotransferase, domain 1"/>
    <property type="match status" value="1"/>
</dbReference>
<dbReference type="PANTHER" id="PTHR11601:SF34">
    <property type="entry name" value="CYSTEINE DESULFURASE"/>
    <property type="match status" value="1"/>
</dbReference>
<reference evidence="10 11" key="1">
    <citation type="journal article" date="2016" name="Genome Announc.">
        <title>Complete Genome Sequence of Aurantimicrobium minutum Type Strain KNCT, a Planktonic Ultramicrobacterium Isolated from River Water.</title>
        <authorList>
            <person name="Nakai R."/>
            <person name="Fujisawa T."/>
            <person name="Nakamura Y."/>
            <person name="Nishide H."/>
            <person name="Uchiyama I."/>
            <person name="Baba T."/>
            <person name="Toyoda A."/>
            <person name="Fujiyama A."/>
            <person name="Naganuma T."/>
            <person name="Niki H."/>
        </authorList>
    </citation>
    <scope>NUCLEOTIDE SEQUENCE [LARGE SCALE GENOMIC DNA]</scope>
    <source>
        <strain evidence="10 11">KNC</strain>
    </source>
</reference>
<keyword evidence="5" id="KW-0663">Pyridoxal phosphate</keyword>
<dbReference type="Gene3D" id="3.40.640.10">
    <property type="entry name" value="Type I PLP-dependent aspartate aminotransferase-like (Major domain)"/>
    <property type="match status" value="1"/>
</dbReference>
<dbReference type="GO" id="GO:0046872">
    <property type="term" value="F:metal ion binding"/>
    <property type="evidence" value="ECO:0007669"/>
    <property type="project" value="UniProtKB-KW"/>
</dbReference>
<name>A0A173LX65_9MICO</name>
<dbReference type="GO" id="GO:0031071">
    <property type="term" value="F:cysteine desulfurase activity"/>
    <property type="evidence" value="ECO:0007669"/>
    <property type="project" value="UniProtKB-EC"/>
</dbReference>
<sequence length="384" mass="40043">MIYLDNAATTPVVPAALEAAWPYLTSEFGNSSSTHELGLRAKQALENARATCGAWLDVPASDIIFTSGGTEGDNLAITGLALAYPRGKHIISALTEHEAVLETLRFLERVHGFEITWLEIDGQGNIDLAELTAALRPHTTLVTLMLANNEIGTLHPLPEIIDAAHAVGALVHTDAVQAAGWCDLRVGASGAVVRGVDALTISGHKLGAPKGSGLTYIRGRLAVEPVLHGGGQEFGRRSGTENVAWAVALSTALQQLPEPTAEATRVSTLRDDFIAQVLGTIPQASLTGNPTQRHPGIASFTCAGLNGETLLLELEQRGVIVSSGSACAAGSDEPSHVLVACGIDPDTARTSIRFSFSHNTTAEELNMAAEAFVSAVSAVSGLAQ</sequence>
<keyword evidence="3" id="KW-0808">Transferase</keyword>
<keyword evidence="7" id="KW-0411">Iron-sulfur</keyword>
<dbReference type="OrthoDB" id="9808002at2"/>
<comment type="similarity">
    <text evidence="2">Belongs to the class-V pyridoxal-phosphate-dependent aminotransferase family. NifS/IscS subfamily.</text>
</comment>
<evidence type="ECO:0000256" key="7">
    <source>
        <dbReference type="ARBA" id="ARBA00023014"/>
    </source>
</evidence>
<evidence type="ECO:0000259" key="9">
    <source>
        <dbReference type="Pfam" id="PF00266"/>
    </source>
</evidence>
<dbReference type="AlphaFoldDB" id="A0A173LX65"/>